<proteinExistence type="predicted"/>
<accession>A0A1D2MJT8</accession>
<keyword evidence="2" id="KW-0233">DNA recombination</keyword>
<dbReference type="GO" id="GO:0006310">
    <property type="term" value="P:DNA recombination"/>
    <property type="evidence" value="ECO:0007669"/>
    <property type="project" value="UniProtKB-KW"/>
</dbReference>
<dbReference type="SUPFAM" id="SSF56349">
    <property type="entry name" value="DNA breaking-rejoining enzymes"/>
    <property type="match status" value="1"/>
</dbReference>
<dbReference type="InterPro" id="IPR013762">
    <property type="entry name" value="Integrase-like_cat_sf"/>
</dbReference>
<feature type="domain" description="Core-binding (CB)" evidence="3">
    <location>
        <begin position="11"/>
        <end position="94"/>
    </location>
</feature>
<evidence type="ECO:0000256" key="1">
    <source>
        <dbReference type="ARBA" id="ARBA00023125"/>
    </source>
</evidence>
<dbReference type="InterPro" id="IPR044068">
    <property type="entry name" value="CB"/>
</dbReference>
<dbReference type="InterPro" id="IPR010998">
    <property type="entry name" value="Integrase_recombinase_N"/>
</dbReference>
<sequence length="264" mass="29847">NNDTDGSQTFWQGHPLPEAVLELLKASCTTKTWQQYGFVLTQWGMYCSEKNIDVQSPTISNVLSFLTNLYEQGKGYVSVNTARSALSTVLGPLEGHSIGTHPLVSRLLKGISHKRPPRCRYQFTWDVNVLLNFLDKWPVNDLLDLRKLSIKLVALLALTTGQRVQTISLIRLVNVKFVMNCVQIAITDRIKTSKPGKSLMLDLPKFSNPQLCVVLCLEHYIERTFSFRKESNSEFLLVSTRAPHGVVSTQTISNWLKEAMNSEY</sequence>
<dbReference type="AlphaFoldDB" id="A0A1D2MJT8"/>
<dbReference type="PANTHER" id="PTHR35617">
    <property type="entry name" value="PHAGE_INTEGRASE DOMAIN-CONTAINING PROTEIN"/>
    <property type="match status" value="1"/>
</dbReference>
<dbReference type="InterPro" id="IPR011010">
    <property type="entry name" value="DNA_brk_join_enz"/>
</dbReference>
<protein>
    <recommendedName>
        <fullName evidence="3">Core-binding (CB) domain-containing protein</fullName>
    </recommendedName>
</protein>
<dbReference type="Gene3D" id="1.10.443.10">
    <property type="entry name" value="Intergrase catalytic core"/>
    <property type="match status" value="1"/>
</dbReference>
<reference evidence="4 5" key="1">
    <citation type="journal article" date="2016" name="Genome Biol. Evol.">
        <title>Gene Family Evolution Reflects Adaptation to Soil Environmental Stressors in the Genome of the Collembolan Orchesella cincta.</title>
        <authorList>
            <person name="Faddeeva-Vakhrusheva A."/>
            <person name="Derks M.F."/>
            <person name="Anvar S.Y."/>
            <person name="Agamennone V."/>
            <person name="Suring W."/>
            <person name="Smit S."/>
            <person name="van Straalen N.M."/>
            <person name="Roelofs D."/>
        </authorList>
    </citation>
    <scope>NUCLEOTIDE SEQUENCE [LARGE SCALE GENOMIC DNA]</scope>
    <source>
        <tissue evidence="4">Mixed pool</tissue>
    </source>
</reference>
<evidence type="ECO:0000313" key="5">
    <source>
        <dbReference type="Proteomes" id="UP000094527"/>
    </source>
</evidence>
<gene>
    <name evidence="4" type="ORF">Ocin01_13537</name>
</gene>
<dbReference type="PANTHER" id="PTHR35617:SF3">
    <property type="entry name" value="CORE-BINDING (CB) DOMAIN-CONTAINING PROTEIN"/>
    <property type="match status" value="1"/>
</dbReference>
<dbReference type="Proteomes" id="UP000094527">
    <property type="component" value="Unassembled WGS sequence"/>
</dbReference>
<dbReference type="GO" id="GO:0015074">
    <property type="term" value="P:DNA integration"/>
    <property type="evidence" value="ECO:0007669"/>
    <property type="project" value="InterPro"/>
</dbReference>
<name>A0A1D2MJT8_ORCCI</name>
<keyword evidence="5" id="KW-1185">Reference proteome</keyword>
<dbReference type="EMBL" id="LJIJ01001063">
    <property type="protein sequence ID" value="ODM93145.1"/>
    <property type="molecule type" value="Genomic_DNA"/>
</dbReference>
<evidence type="ECO:0000259" key="3">
    <source>
        <dbReference type="PROSITE" id="PS51900"/>
    </source>
</evidence>
<feature type="non-terminal residue" evidence="4">
    <location>
        <position position="1"/>
    </location>
</feature>
<dbReference type="Gene3D" id="1.10.150.130">
    <property type="match status" value="1"/>
</dbReference>
<organism evidence="4 5">
    <name type="scientific">Orchesella cincta</name>
    <name type="common">Springtail</name>
    <name type="synonym">Podura cincta</name>
    <dbReference type="NCBI Taxonomy" id="48709"/>
    <lineage>
        <taxon>Eukaryota</taxon>
        <taxon>Metazoa</taxon>
        <taxon>Ecdysozoa</taxon>
        <taxon>Arthropoda</taxon>
        <taxon>Hexapoda</taxon>
        <taxon>Collembola</taxon>
        <taxon>Entomobryomorpha</taxon>
        <taxon>Entomobryoidea</taxon>
        <taxon>Orchesellidae</taxon>
        <taxon>Orchesellinae</taxon>
        <taxon>Orchesella</taxon>
    </lineage>
</organism>
<dbReference type="STRING" id="48709.A0A1D2MJT8"/>
<comment type="caution">
    <text evidence="4">The sequence shown here is derived from an EMBL/GenBank/DDBJ whole genome shotgun (WGS) entry which is preliminary data.</text>
</comment>
<dbReference type="OMA" id="NICVVEC"/>
<evidence type="ECO:0000256" key="2">
    <source>
        <dbReference type="ARBA" id="ARBA00023172"/>
    </source>
</evidence>
<keyword evidence="1" id="KW-0238">DNA-binding</keyword>
<dbReference type="PROSITE" id="PS51900">
    <property type="entry name" value="CB"/>
    <property type="match status" value="1"/>
</dbReference>
<dbReference type="OrthoDB" id="6769862at2759"/>
<dbReference type="GO" id="GO:0003677">
    <property type="term" value="F:DNA binding"/>
    <property type="evidence" value="ECO:0007669"/>
    <property type="project" value="UniProtKB-KW"/>
</dbReference>
<evidence type="ECO:0000313" key="4">
    <source>
        <dbReference type="EMBL" id="ODM93145.1"/>
    </source>
</evidence>